<gene>
    <name evidence="2" type="ORF">CP968_23060</name>
</gene>
<sequence length="154" mass="14491">MLALAAAALAVAAATPAALAHAAPSASVSPSTVAPGGRVGLNVAGCGTKTGRATSTAFGEMQLTPGNLEAANLVGSATVYRNATQGSHLVTFECGGPGGLRATASLTVAPGGARGGTGGSIGTMSPGQVAVGGSLVAAALGAGVWTIRRRPASV</sequence>
<evidence type="ECO:0008006" key="4">
    <source>
        <dbReference type="Google" id="ProtNLM"/>
    </source>
</evidence>
<dbReference type="EMBL" id="CP023701">
    <property type="protein sequence ID" value="QEU83097.1"/>
    <property type="molecule type" value="Genomic_DNA"/>
</dbReference>
<dbReference type="KEGG" id="ssub:CP968_23060"/>
<feature type="signal peptide" evidence="1">
    <location>
        <begin position="1"/>
        <end position="22"/>
    </location>
</feature>
<dbReference type="Proteomes" id="UP000326831">
    <property type="component" value="Chromosome"/>
</dbReference>
<feature type="chain" id="PRO_5024899640" description="Sortase" evidence="1">
    <location>
        <begin position="23"/>
        <end position="154"/>
    </location>
</feature>
<evidence type="ECO:0000313" key="3">
    <source>
        <dbReference type="Proteomes" id="UP000326831"/>
    </source>
</evidence>
<dbReference type="AlphaFoldDB" id="A0A5P2V230"/>
<evidence type="ECO:0000256" key="1">
    <source>
        <dbReference type="SAM" id="SignalP"/>
    </source>
</evidence>
<keyword evidence="3" id="KW-1185">Reference proteome</keyword>
<evidence type="ECO:0000313" key="2">
    <source>
        <dbReference type="EMBL" id="QEU83097.1"/>
    </source>
</evidence>
<protein>
    <recommendedName>
        <fullName evidence="4">Sortase</fullName>
    </recommendedName>
</protein>
<accession>A0A5P2V230</accession>
<proteinExistence type="predicted"/>
<keyword evidence="1" id="KW-0732">Signal</keyword>
<name>A0A5P2V230_9ACTN</name>
<reference evidence="2 3" key="1">
    <citation type="submission" date="2017-09" db="EMBL/GenBank/DDBJ databases">
        <authorList>
            <person name="Lee N."/>
            <person name="Cho B.-K."/>
        </authorList>
    </citation>
    <scope>NUCLEOTIDE SEQUENCE [LARGE SCALE GENOMIC DNA]</scope>
    <source>
        <strain evidence="2 3">ATCC 27467</strain>
    </source>
</reference>
<dbReference type="OrthoDB" id="4253584at2"/>
<organism evidence="2 3">
    <name type="scientific">Streptomyces subrutilus</name>
    <dbReference type="NCBI Taxonomy" id="36818"/>
    <lineage>
        <taxon>Bacteria</taxon>
        <taxon>Bacillati</taxon>
        <taxon>Actinomycetota</taxon>
        <taxon>Actinomycetes</taxon>
        <taxon>Kitasatosporales</taxon>
        <taxon>Streptomycetaceae</taxon>
        <taxon>Streptomyces</taxon>
    </lineage>
</organism>